<evidence type="ECO:0000313" key="1">
    <source>
        <dbReference type="EMBL" id="RDY10178.1"/>
    </source>
</evidence>
<sequence>MASSPLGSFNTSLSKHGGDFSTSVKSTPPLRQMEDQDFMKWLQPLSSMTWQYVIAMQRPWLGKTVACKATKGKTNVLSCVFVDVNLGTKWSKSLRLLGWLDERWLKSALDSTMVKRMKGLWGGEGQRRFPARGKKC</sequence>
<proteinExistence type="predicted"/>
<reference evidence="1" key="1">
    <citation type="submission" date="2018-05" db="EMBL/GenBank/DDBJ databases">
        <title>Draft genome of Mucuna pruriens seed.</title>
        <authorList>
            <person name="Nnadi N.E."/>
            <person name="Vos R."/>
            <person name="Hasami M.H."/>
            <person name="Devisetty U.K."/>
            <person name="Aguiy J.C."/>
        </authorList>
    </citation>
    <scope>NUCLEOTIDE SEQUENCE [LARGE SCALE GENOMIC DNA]</scope>
    <source>
        <strain evidence="1">JCA_2017</strain>
    </source>
</reference>
<keyword evidence="2" id="KW-1185">Reference proteome</keyword>
<protein>
    <submittedName>
        <fullName evidence="1">Uncharacterized protein</fullName>
    </submittedName>
</protein>
<organism evidence="1 2">
    <name type="scientific">Mucuna pruriens</name>
    <name type="common">Velvet bean</name>
    <name type="synonym">Dolichos pruriens</name>
    <dbReference type="NCBI Taxonomy" id="157652"/>
    <lineage>
        <taxon>Eukaryota</taxon>
        <taxon>Viridiplantae</taxon>
        <taxon>Streptophyta</taxon>
        <taxon>Embryophyta</taxon>
        <taxon>Tracheophyta</taxon>
        <taxon>Spermatophyta</taxon>
        <taxon>Magnoliopsida</taxon>
        <taxon>eudicotyledons</taxon>
        <taxon>Gunneridae</taxon>
        <taxon>Pentapetalae</taxon>
        <taxon>rosids</taxon>
        <taxon>fabids</taxon>
        <taxon>Fabales</taxon>
        <taxon>Fabaceae</taxon>
        <taxon>Papilionoideae</taxon>
        <taxon>50 kb inversion clade</taxon>
        <taxon>NPAAA clade</taxon>
        <taxon>indigoferoid/millettioid clade</taxon>
        <taxon>Phaseoleae</taxon>
        <taxon>Mucuna</taxon>
    </lineage>
</organism>
<dbReference type="EMBL" id="QJKJ01000895">
    <property type="protein sequence ID" value="RDY10178.1"/>
    <property type="molecule type" value="Genomic_DNA"/>
</dbReference>
<name>A0A371I557_MUCPR</name>
<dbReference type="Proteomes" id="UP000257109">
    <property type="component" value="Unassembled WGS sequence"/>
</dbReference>
<evidence type="ECO:0000313" key="2">
    <source>
        <dbReference type="Proteomes" id="UP000257109"/>
    </source>
</evidence>
<dbReference type="AlphaFoldDB" id="A0A371I557"/>
<gene>
    <name evidence="1" type="ORF">CR513_05341</name>
</gene>
<accession>A0A371I557</accession>
<feature type="non-terminal residue" evidence="1">
    <location>
        <position position="1"/>
    </location>
</feature>
<comment type="caution">
    <text evidence="1">The sequence shown here is derived from an EMBL/GenBank/DDBJ whole genome shotgun (WGS) entry which is preliminary data.</text>
</comment>